<dbReference type="HOGENOM" id="CLU_2633852_0_0_5"/>
<dbReference type="AlphaFoldDB" id="A0A017HGX0"/>
<evidence type="ECO:0000313" key="2">
    <source>
        <dbReference type="EMBL" id="EYD73423.1"/>
    </source>
</evidence>
<organism evidence="2 3">
    <name type="scientific">Limimaricola hongkongensis DSM 17492</name>
    <dbReference type="NCBI Taxonomy" id="1122180"/>
    <lineage>
        <taxon>Bacteria</taxon>
        <taxon>Pseudomonadati</taxon>
        <taxon>Pseudomonadota</taxon>
        <taxon>Alphaproteobacteria</taxon>
        <taxon>Rhodobacterales</taxon>
        <taxon>Paracoccaceae</taxon>
        <taxon>Limimaricola</taxon>
    </lineage>
</organism>
<dbReference type="EMBL" id="APGJ01000002">
    <property type="protein sequence ID" value="EYD73423.1"/>
    <property type="molecule type" value="Genomic_DNA"/>
</dbReference>
<sequence length="77" mass="8314">MSCNLPSWRVLRTAFLSSRGNRGKRGGVPVGAEKPRPAMAPSPRHNTMRRDAPRRAAHGGAWLGMGRGTKPAPVSLR</sequence>
<feature type="region of interest" description="Disordered" evidence="1">
    <location>
        <begin position="18"/>
        <end position="77"/>
    </location>
</feature>
<dbReference type="Proteomes" id="UP000025047">
    <property type="component" value="Unassembled WGS sequence"/>
</dbReference>
<evidence type="ECO:0000313" key="3">
    <source>
        <dbReference type="Proteomes" id="UP000025047"/>
    </source>
</evidence>
<gene>
    <name evidence="2" type="ORF">Lokhon_00408</name>
</gene>
<protein>
    <submittedName>
        <fullName evidence="2">Uncharacterized protein</fullName>
    </submittedName>
</protein>
<proteinExistence type="predicted"/>
<dbReference type="STRING" id="1122180.Lokhon_00408"/>
<name>A0A017HGX0_9RHOB</name>
<dbReference type="PATRIC" id="fig|1122180.6.peg.413"/>
<evidence type="ECO:0000256" key="1">
    <source>
        <dbReference type="SAM" id="MobiDB-lite"/>
    </source>
</evidence>
<keyword evidence="3" id="KW-1185">Reference proteome</keyword>
<accession>A0A017HGX0</accession>
<reference evidence="2 3" key="1">
    <citation type="submission" date="2013-03" db="EMBL/GenBank/DDBJ databases">
        <authorList>
            <person name="Fiebig A."/>
            <person name="Goeker M."/>
            <person name="Klenk H.-P.P."/>
        </authorList>
    </citation>
    <scope>NUCLEOTIDE SEQUENCE [LARGE SCALE GENOMIC DNA]</scope>
    <source>
        <strain evidence="2 3">DSM 17492</strain>
    </source>
</reference>
<comment type="caution">
    <text evidence="2">The sequence shown here is derived from an EMBL/GenBank/DDBJ whole genome shotgun (WGS) entry which is preliminary data.</text>
</comment>